<evidence type="ECO:0000313" key="7">
    <source>
        <dbReference type="Proteomes" id="UP000268033"/>
    </source>
</evidence>
<dbReference type="RefSeq" id="WP_050657555.1">
    <property type="nucleotide sequence ID" value="NZ_JBLXAC010000005.1"/>
</dbReference>
<dbReference type="Gene3D" id="3.40.630.10">
    <property type="entry name" value="Zn peptidases"/>
    <property type="match status" value="1"/>
</dbReference>
<organism evidence="6 7">
    <name type="scientific">Gallaecimonas pentaromativorans</name>
    <dbReference type="NCBI Taxonomy" id="584787"/>
    <lineage>
        <taxon>Bacteria</taxon>
        <taxon>Pseudomonadati</taxon>
        <taxon>Pseudomonadota</taxon>
        <taxon>Gammaproteobacteria</taxon>
        <taxon>Enterobacterales</taxon>
        <taxon>Gallaecimonadaceae</taxon>
        <taxon>Gallaecimonas</taxon>
    </lineage>
</organism>
<dbReference type="GO" id="GO:0016788">
    <property type="term" value="F:hydrolase activity, acting on ester bonds"/>
    <property type="evidence" value="ECO:0007669"/>
    <property type="project" value="InterPro"/>
</dbReference>
<dbReference type="AlphaFoldDB" id="A0A3N1PF53"/>
<dbReference type="PANTHER" id="PTHR37326:SF2">
    <property type="entry name" value="SUCCINYLGLUTAMATE DESUCCINYLASE_ASPARTOACYLASE FAMILY PROTEIN"/>
    <property type="match status" value="1"/>
</dbReference>
<accession>A0A3N1PF53</accession>
<dbReference type="STRING" id="584787.GCA_001247655_00506"/>
<dbReference type="GO" id="GO:0016811">
    <property type="term" value="F:hydrolase activity, acting on carbon-nitrogen (but not peptide) bonds, in linear amides"/>
    <property type="evidence" value="ECO:0007669"/>
    <property type="project" value="InterPro"/>
</dbReference>
<dbReference type="InterPro" id="IPR043795">
    <property type="entry name" value="N-alpha-Ac-DABA-like"/>
</dbReference>
<comment type="caution">
    <text evidence="6">The sequence shown here is derived from an EMBL/GenBank/DDBJ whole genome shotgun (WGS) entry which is preliminary data.</text>
</comment>
<evidence type="ECO:0000256" key="1">
    <source>
        <dbReference type="ARBA" id="ARBA00001947"/>
    </source>
</evidence>
<keyword evidence="2" id="KW-0479">Metal-binding</keyword>
<evidence type="ECO:0000256" key="2">
    <source>
        <dbReference type="ARBA" id="ARBA00022723"/>
    </source>
</evidence>
<dbReference type="Proteomes" id="UP000268033">
    <property type="component" value="Unassembled WGS sequence"/>
</dbReference>
<protein>
    <recommendedName>
        <fullName evidence="5">Succinylglutamate desuccinylase/Aspartoacylase catalytic domain-containing protein</fullName>
    </recommendedName>
</protein>
<name>A0A3N1PF53_9GAMM</name>
<reference evidence="6 7" key="1">
    <citation type="submission" date="2018-11" db="EMBL/GenBank/DDBJ databases">
        <title>Genomic Encyclopedia of Type Strains, Phase IV (KMG-IV): sequencing the most valuable type-strain genomes for metagenomic binning, comparative biology and taxonomic classification.</title>
        <authorList>
            <person name="Goeker M."/>
        </authorList>
    </citation>
    <scope>NUCLEOTIDE SEQUENCE [LARGE SCALE GENOMIC DNA]</scope>
    <source>
        <strain evidence="6 7">DSM 21945</strain>
    </source>
</reference>
<dbReference type="InterPro" id="IPR055438">
    <property type="entry name" value="AstE_AspA_cat"/>
</dbReference>
<evidence type="ECO:0000259" key="5">
    <source>
        <dbReference type="Pfam" id="PF24827"/>
    </source>
</evidence>
<gene>
    <name evidence="6" type="ORF">EDC28_102475</name>
</gene>
<dbReference type="GO" id="GO:0046872">
    <property type="term" value="F:metal ion binding"/>
    <property type="evidence" value="ECO:0007669"/>
    <property type="project" value="UniProtKB-KW"/>
</dbReference>
<evidence type="ECO:0000256" key="4">
    <source>
        <dbReference type="ARBA" id="ARBA00022833"/>
    </source>
</evidence>
<evidence type="ECO:0000313" key="6">
    <source>
        <dbReference type="EMBL" id="ROQ30082.1"/>
    </source>
</evidence>
<feature type="domain" description="Succinylglutamate desuccinylase/Aspartoacylase catalytic" evidence="5">
    <location>
        <begin position="41"/>
        <end position="221"/>
    </location>
</feature>
<dbReference type="CDD" id="cd06251">
    <property type="entry name" value="M14_ASTE_ASPA-like"/>
    <property type="match status" value="1"/>
</dbReference>
<dbReference type="PIRSF" id="PIRSF039012">
    <property type="entry name" value="ASP"/>
    <property type="match status" value="1"/>
</dbReference>
<keyword evidence="7" id="KW-1185">Reference proteome</keyword>
<keyword evidence="4" id="KW-0862">Zinc</keyword>
<dbReference type="OrthoDB" id="9782876at2"/>
<dbReference type="Pfam" id="PF24827">
    <property type="entry name" value="AstE_AspA_cat"/>
    <property type="match status" value="1"/>
</dbReference>
<dbReference type="SUPFAM" id="SSF53187">
    <property type="entry name" value="Zn-dependent exopeptidases"/>
    <property type="match status" value="1"/>
</dbReference>
<keyword evidence="3" id="KW-0378">Hydrolase</keyword>
<comment type="cofactor">
    <cofactor evidence="1">
        <name>Zn(2+)</name>
        <dbReference type="ChEBI" id="CHEBI:29105"/>
    </cofactor>
</comment>
<evidence type="ECO:0000256" key="3">
    <source>
        <dbReference type="ARBA" id="ARBA00022801"/>
    </source>
</evidence>
<proteinExistence type="predicted"/>
<dbReference type="InterPro" id="IPR053138">
    <property type="entry name" value="N-alpha-Ac-DABA_deacetylase"/>
</dbReference>
<sequence length="340" mass="36633">MELGGVSIKPGSRVDIKLPVPPLYTNAALDMPVTVIRGKKDGPRLFVSAAIHGDEINGVEIVRRLLASSFVKRITGTLILVPVVNVYGYTSKSRYLPDRRDLNRAFPGSAKGSMTSRLAHTFMSEIVANASHGIDLHTGAKHRTNLPQIRTSLNDHDALAMAKAFRVPVILNAELRDGSLRATAAENGCPVLLYEAGEALRFDEFAIRAGLRGIVNVMRHLGMLPPAKAPSRQLTPQIAQESRWVRANASGILLSTKAIGDAVSKGEVMAHITDPTGSTPVVIKSPVDGIVIGQATLPLVHEGEALYNVAHTEKGDLVEAALPHFYDNLERLDESDFAPL</sequence>
<dbReference type="EMBL" id="RJUL01000002">
    <property type="protein sequence ID" value="ROQ30082.1"/>
    <property type="molecule type" value="Genomic_DNA"/>
</dbReference>
<dbReference type="PANTHER" id="PTHR37326">
    <property type="entry name" value="BLL3975 PROTEIN"/>
    <property type="match status" value="1"/>
</dbReference>